<feature type="binding site" evidence="2">
    <location>
        <position position="100"/>
    </location>
    <ligand>
        <name>Fe cation</name>
        <dbReference type="ChEBI" id="CHEBI:24875"/>
    </ligand>
</feature>
<dbReference type="CDD" id="cd00487">
    <property type="entry name" value="Pep_deformylase"/>
    <property type="match status" value="1"/>
</dbReference>
<dbReference type="PANTHER" id="PTHR10458:SF22">
    <property type="entry name" value="PEPTIDE DEFORMYLASE"/>
    <property type="match status" value="1"/>
</dbReference>
<evidence type="ECO:0000256" key="1">
    <source>
        <dbReference type="ARBA" id="ARBA00010759"/>
    </source>
</evidence>
<dbReference type="NCBIfam" id="TIGR00079">
    <property type="entry name" value="pept_deformyl"/>
    <property type="match status" value="1"/>
</dbReference>
<keyword evidence="2" id="KW-0408">Iron</keyword>
<comment type="caution">
    <text evidence="3">The sequence shown here is derived from an EMBL/GenBank/DDBJ whole genome shotgun (WGS) entry which is preliminary data.</text>
</comment>
<dbReference type="InterPro" id="IPR036821">
    <property type="entry name" value="Peptide_deformylase_sf"/>
</dbReference>
<gene>
    <name evidence="2 3" type="primary">def</name>
    <name evidence="3" type="ORF">ENQ20_08155</name>
</gene>
<dbReference type="PANTHER" id="PTHR10458">
    <property type="entry name" value="PEPTIDE DEFORMYLASE"/>
    <property type="match status" value="1"/>
</dbReference>
<feature type="active site" evidence="2">
    <location>
        <position position="143"/>
    </location>
</feature>
<dbReference type="PIRSF" id="PIRSF004749">
    <property type="entry name" value="Pep_def"/>
    <property type="match status" value="1"/>
</dbReference>
<proteinExistence type="inferred from homology"/>
<comment type="cofactor">
    <cofactor evidence="2">
        <name>Fe(2+)</name>
        <dbReference type="ChEBI" id="CHEBI:29033"/>
    </cofactor>
    <text evidence="2">Binds 1 Fe(2+) ion.</text>
</comment>
<keyword evidence="2 3" id="KW-0378">Hydrolase</keyword>
<dbReference type="EC" id="3.5.1.88" evidence="2"/>
<dbReference type="GO" id="GO:0046872">
    <property type="term" value="F:metal ion binding"/>
    <property type="evidence" value="ECO:0007669"/>
    <property type="project" value="UniProtKB-KW"/>
</dbReference>
<accession>A0A7C1FIK9</accession>
<keyword evidence="2" id="KW-0648">Protein biosynthesis</keyword>
<dbReference type="NCBIfam" id="NF001159">
    <property type="entry name" value="PRK00150.1-3"/>
    <property type="match status" value="1"/>
</dbReference>
<feature type="binding site" evidence="2">
    <location>
        <position position="142"/>
    </location>
    <ligand>
        <name>Fe cation</name>
        <dbReference type="ChEBI" id="CHEBI:24875"/>
    </ligand>
</feature>
<sequence>MAILEIVTVNDPDHEVLFKNAQRVRDFGPRLHQLLDDMVETMRAAPGVGLAAPQVGVSLRVAVIEYPEDEDDPENTKRLYEIINPEIIKKRGAEIGQEGCLSIPGLAADVERATQIVVRAQDRFGKEIRIKAYGWLARIFQHEIDHLAGILMTDRAVQLYKLVKNADGEIDAIPLEQIPDFKSHLSPA</sequence>
<dbReference type="Pfam" id="PF01327">
    <property type="entry name" value="Pep_deformylase"/>
    <property type="match status" value="1"/>
</dbReference>
<dbReference type="Gene3D" id="3.90.45.10">
    <property type="entry name" value="Peptide deformylase"/>
    <property type="match status" value="1"/>
</dbReference>
<organism evidence="3">
    <name type="scientific">Caldilinea aerophila</name>
    <dbReference type="NCBI Taxonomy" id="133453"/>
    <lineage>
        <taxon>Bacteria</taxon>
        <taxon>Bacillati</taxon>
        <taxon>Chloroflexota</taxon>
        <taxon>Caldilineae</taxon>
        <taxon>Caldilineales</taxon>
        <taxon>Caldilineaceae</taxon>
        <taxon>Caldilinea</taxon>
    </lineage>
</organism>
<dbReference type="GO" id="GO:0042586">
    <property type="term" value="F:peptide deformylase activity"/>
    <property type="evidence" value="ECO:0007669"/>
    <property type="project" value="UniProtKB-UniRule"/>
</dbReference>
<protein>
    <recommendedName>
        <fullName evidence="2">Peptide deformylase</fullName>
        <shortName evidence="2">PDF</shortName>
        <ecNumber evidence="2">3.5.1.88</ecNumber>
    </recommendedName>
    <alternativeName>
        <fullName evidence="2">Polypeptide deformylase</fullName>
    </alternativeName>
</protein>
<comment type="catalytic activity">
    <reaction evidence="2">
        <text>N-terminal N-formyl-L-methionyl-[peptide] + H2O = N-terminal L-methionyl-[peptide] + formate</text>
        <dbReference type="Rhea" id="RHEA:24420"/>
        <dbReference type="Rhea" id="RHEA-COMP:10639"/>
        <dbReference type="Rhea" id="RHEA-COMP:10640"/>
        <dbReference type="ChEBI" id="CHEBI:15377"/>
        <dbReference type="ChEBI" id="CHEBI:15740"/>
        <dbReference type="ChEBI" id="CHEBI:49298"/>
        <dbReference type="ChEBI" id="CHEBI:64731"/>
        <dbReference type="EC" id="3.5.1.88"/>
    </reaction>
</comment>
<evidence type="ECO:0000256" key="2">
    <source>
        <dbReference type="HAMAP-Rule" id="MF_00163"/>
    </source>
</evidence>
<comment type="function">
    <text evidence="2">Removes the formyl group from the N-terminal Met of newly synthesized proteins. Requires at least a dipeptide for an efficient rate of reaction. N-terminal L-methionine is a prerequisite for activity but the enzyme has broad specificity at other positions.</text>
</comment>
<dbReference type="EMBL" id="DSMG01000084">
    <property type="protein sequence ID" value="HDX31454.1"/>
    <property type="molecule type" value="Genomic_DNA"/>
</dbReference>
<dbReference type="SUPFAM" id="SSF56420">
    <property type="entry name" value="Peptide deformylase"/>
    <property type="match status" value="1"/>
</dbReference>
<dbReference type="GO" id="GO:0006412">
    <property type="term" value="P:translation"/>
    <property type="evidence" value="ECO:0007669"/>
    <property type="project" value="UniProtKB-UniRule"/>
</dbReference>
<comment type="similarity">
    <text evidence="1 2">Belongs to the polypeptide deformylase family.</text>
</comment>
<dbReference type="PRINTS" id="PR01576">
    <property type="entry name" value="PDEFORMYLASE"/>
</dbReference>
<evidence type="ECO:0000313" key="3">
    <source>
        <dbReference type="EMBL" id="HDX31454.1"/>
    </source>
</evidence>
<feature type="binding site" evidence="2">
    <location>
        <position position="146"/>
    </location>
    <ligand>
        <name>Fe cation</name>
        <dbReference type="ChEBI" id="CHEBI:24875"/>
    </ligand>
</feature>
<dbReference type="AlphaFoldDB" id="A0A7C1FIK9"/>
<name>A0A7C1FIK9_9CHLR</name>
<dbReference type="InterPro" id="IPR023635">
    <property type="entry name" value="Peptide_deformylase"/>
</dbReference>
<keyword evidence="2" id="KW-0479">Metal-binding</keyword>
<dbReference type="HAMAP" id="MF_00163">
    <property type="entry name" value="Pep_deformylase"/>
    <property type="match status" value="1"/>
</dbReference>
<reference evidence="3" key="1">
    <citation type="journal article" date="2020" name="mSystems">
        <title>Genome- and Community-Level Interaction Insights into Carbon Utilization and Element Cycling Functions of Hydrothermarchaeota in Hydrothermal Sediment.</title>
        <authorList>
            <person name="Zhou Z."/>
            <person name="Liu Y."/>
            <person name="Xu W."/>
            <person name="Pan J."/>
            <person name="Luo Z.H."/>
            <person name="Li M."/>
        </authorList>
    </citation>
    <scope>NUCLEOTIDE SEQUENCE [LARGE SCALE GENOMIC DNA]</scope>
    <source>
        <strain evidence="3">SpSt-289</strain>
    </source>
</reference>